<dbReference type="EMBL" id="BMIW01000022">
    <property type="protein sequence ID" value="GGG05919.1"/>
    <property type="molecule type" value="Genomic_DNA"/>
</dbReference>
<evidence type="ECO:0000313" key="1">
    <source>
        <dbReference type="EMBL" id="GGG05919.1"/>
    </source>
</evidence>
<dbReference type="RefSeq" id="WP_162944179.1">
    <property type="nucleotide sequence ID" value="NZ_BMIW01000022.1"/>
</dbReference>
<protein>
    <submittedName>
        <fullName evidence="1">Uncharacterized protein</fullName>
    </submittedName>
</protein>
<name>A0ABQ1VYY0_9BACL</name>
<reference evidence="2" key="1">
    <citation type="journal article" date="2019" name="Int. J. Syst. Evol. Microbiol.">
        <title>The Global Catalogue of Microorganisms (GCM) 10K type strain sequencing project: providing services to taxonomists for standard genome sequencing and annotation.</title>
        <authorList>
            <consortium name="The Broad Institute Genomics Platform"/>
            <consortium name="The Broad Institute Genome Sequencing Center for Infectious Disease"/>
            <person name="Wu L."/>
            <person name="Ma J."/>
        </authorList>
    </citation>
    <scope>NUCLEOTIDE SEQUENCE [LARGE SCALE GENOMIC DNA]</scope>
    <source>
        <strain evidence="2">CGMCC 1.15420</strain>
    </source>
</reference>
<keyword evidence="2" id="KW-1185">Reference proteome</keyword>
<sequence>MAQMDADISRLQEQEEDTLHGKYANFMREAEHFNNSVYDRRGVWL</sequence>
<organism evidence="1 2">
    <name type="scientific">Paenibacillus aceti</name>
    <dbReference type="NCBI Taxonomy" id="1820010"/>
    <lineage>
        <taxon>Bacteria</taxon>
        <taxon>Bacillati</taxon>
        <taxon>Bacillota</taxon>
        <taxon>Bacilli</taxon>
        <taxon>Bacillales</taxon>
        <taxon>Paenibacillaceae</taxon>
        <taxon>Paenibacillus</taxon>
    </lineage>
</organism>
<dbReference type="Proteomes" id="UP000608420">
    <property type="component" value="Unassembled WGS sequence"/>
</dbReference>
<accession>A0ABQ1VYY0</accession>
<gene>
    <name evidence="1" type="ORF">GCM10010913_29690</name>
</gene>
<comment type="caution">
    <text evidence="1">The sequence shown here is derived from an EMBL/GenBank/DDBJ whole genome shotgun (WGS) entry which is preliminary data.</text>
</comment>
<proteinExistence type="predicted"/>
<evidence type="ECO:0000313" key="2">
    <source>
        <dbReference type="Proteomes" id="UP000608420"/>
    </source>
</evidence>